<evidence type="ECO:0000313" key="2">
    <source>
        <dbReference type="Proteomes" id="UP001501521"/>
    </source>
</evidence>
<proteinExistence type="predicted"/>
<sequence length="54" mass="6117">MKRDTSQQTLITAVFEASNAALDRLTHLVPDIDRDRCEYALATLLLEEAWVVGR</sequence>
<gene>
    <name evidence="1" type="ORF">GCM10025789_20860</name>
</gene>
<organism evidence="1 2">
    <name type="scientific">Tessaracoccus lubricantis</name>
    <dbReference type="NCBI Taxonomy" id="545543"/>
    <lineage>
        <taxon>Bacteria</taxon>
        <taxon>Bacillati</taxon>
        <taxon>Actinomycetota</taxon>
        <taxon>Actinomycetes</taxon>
        <taxon>Propionibacteriales</taxon>
        <taxon>Propionibacteriaceae</taxon>
        <taxon>Tessaracoccus</taxon>
    </lineage>
</organism>
<dbReference type="RefSeq" id="WP_169836084.1">
    <property type="nucleotide sequence ID" value="NZ_BAABLV010000035.1"/>
</dbReference>
<dbReference type="Proteomes" id="UP001501521">
    <property type="component" value="Unassembled WGS sequence"/>
</dbReference>
<protein>
    <recommendedName>
        <fullName evidence="3">MarR family transcriptional regulator</fullName>
    </recommendedName>
</protein>
<accession>A0ABP9FFY8</accession>
<keyword evidence="2" id="KW-1185">Reference proteome</keyword>
<evidence type="ECO:0000313" key="1">
    <source>
        <dbReference type="EMBL" id="GAA4902028.1"/>
    </source>
</evidence>
<evidence type="ECO:0008006" key="3">
    <source>
        <dbReference type="Google" id="ProtNLM"/>
    </source>
</evidence>
<name>A0ABP9FFY8_9ACTN</name>
<comment type="caution">
    <text evidence="1">The sequence shown here is derived from an EMBL/GenBank/DDBJ whole genome shotgun (WGS) entry which is preliminary data.</text>
</comment>
<dbReference type="EMBL" id="BAABLV010000035">
    <property type="protein sequence ID" value="GAA4902028.1"/>
    <property type="molecule type" value="Genomic_DNA"/>
</dbReference>
<reference evidence="2" key="1">
    <citation type="journal article" date="2019" name="Int. J. Syst. Evol. Microbiol.">
        <title>The Global Catalogue of Microorganisms (GCM) 10K type strain sequencing project: providing services to taxonomists for standard genome sequencing and annotation.</title>
        <authorList>
            <consortium name="The Broad Institute Genomics Platform"/>
            <consortium name="The Broad Institute Genome Sequencing Center for Infectious Disease"/>
            <person name="Wu L."/>
            <person name="Ma J."/>
        </authorList>
    </citation>
    <scope>NUCLEOTIDE SEQUENCE [LARGE SCALE GENOMIC DNA]</scope>
    <source>
        <strain evidence="2">JCM 19125</strain>
    </source>
</reference>